<dbReference type="EMBL" id="BPLR01007051">
    <property type="protein sequence ID" value="GIY14166.1"/>
    <property type="molecule type" value="Genomic_DNA"/>
</dbReference>
<comment type="caution">
    <text evidence="1">The sequence shown here is derived from an EMBL/GenBank/DDBJ whole genome shotgun (WGS) entry which is preliminary data.</text>
</comment>
<evidence type="ECO:0000313" key="1">
    <source>
        <dbReference type="EMBL" id="GIY14166.1"/>
    </source>
</evidence>
<protein>
    <submittedName>
        <fullName evidence="1">Uncharacterized protein</fullName>
    </submittedName>
</protein>
<evidence type="ECO:0000313" key="2">
    <source>
        <dbReference type="Proteomes" id="UP001054945"/>
    </source>
</evidence>
<reference evidence="1 2" key="1">
    <citation type="submission" date="2021-06" db="EMBL/GenBank/DDBJ databases">
        <title>Caerostris extrusa draft genome.</title>
        <authorList>
            <person name="Kono N."/>
            <person name="Arakawa K."/>
        </authorList>
    </citation>
    <scope>NUCLEOTIDE SEQUENCE [LARGE SCALE GENOMIC DNA]</scope>
</reference>
<dbReference type="AlphaFoldDB" id="A0AAV4R0U2"/>
<sequence length="251" mass="28150">MPAFLAAFCTSSCGHDHPSPLKWRCLETMTTRAAGEDKDLELYETGNSGTEAASCSLKSSSSMTHIRLQRTYRQKALTSLMRQDFDIHIKKFVCKCFPEHSSLPPLRESLLFRALCFSETDGLAARWLLNRRAGEDALQSMKGRCLDGICVSIFGGAASDLELHGMYEGKGIDEGSKKADCLDHLFRNSHSAALPINHPPRLKLFLAKWPTERHQNSSSVHPRNKAKIPNKLDEGGHRFLWKLCLSRKRPP</sequence>
<name>A0AAV4R0U2_CAEEX</name>
<proteinExistence type="predicted"/>
<gene>
    <name evidence="1" type="ORF">CEXT_732761</name>
</gene>
<accession>A0AAV4R0U2</accession>
<dbReference type="Proteomes" id="UP001054945">
    <property type="component" value="Unassembled WGS sequence"/>
</dbReference>
<organism evidence="1 2">
    <name type="scientific">Caerostris extrusa</name>
    <name type="common">Bark spider</name>
    <name type="synonym">Caerostris bankana</name>
    <dbReference type="NCBI Taxonomy" id="172846"/>
    <lineage>
        <taxon>Eukaryota</taxon>
        <taxon>Metazoa</taxon>
        <taxon>Ecdysozoa</taxon>
        <taxon>Arthropoda</taxon>
        <taxon>Chelicerata</taxon>
        <taxon>Arachnida</taxon>
        <taxon>Araneae</taxon>
        <taxon>Araneomorphae</taxon>
        <taxon>Entelegynae</taxon>
        <taxon>Araneoidea</taxon>
        <taxon>Araneidae</taxon>
        <taxon>Caerostris</taxon>
    </lineage>
</organism>
<keyword evidence="2" id="KW-1185">Reference proteome</keyword>